<proteinExistence type="inferred from homology"/>
<feature type="domain" description="AprE-like beta-barrel" evidence="12">
    <location>
        <begin position="334"/>
        <end position="423"/>
    </location>
</feature>
<evidence type="ECO:0000256" key="3">
    <source>
        <dbReference type="ARBA" id="ARBA00022448"/>
    </source>
</evidence>
<dbReference type="Pfam" id="PF26002">
    <property type="entry name" value="Beta-barrel_AprE"/>
    <property type="match status" value="1"/>
</dbReference>
<evidence type="ECO:0000256" key="5">
    <source>
        <dbReference type="ARBA" id="ARBA00022519"/>
    </source>
</evidence>
<dbReference type="InterPro" id="IPR006144">
    <property type="entry name" value="Secretion_HlyD_CS"/>
</dbReference>
<evidence type="ECO:0000256" key="6">
    <source>
        <dbReference type="ARBA" id="ARBA00022692"/>
    </source>
</evidence>
<keyword evidence="10" id="KW-0175">Coiled coil</keyword>
<evidence type="ECO:0000256" key="7">
    <source>
        <dbReference type="ARBA" id="ARBA00022989"/>
    </source>
</evidence>
<dbReference type="PRINTS" id="PR01490">
    <property type="entry name" value="RTXTOXIND"/>
</dbReference>
<keyword evidence="4 9" id="KW-1003">Cell membrane</keyword>
<gene>
    <name evidence="13" type="ORF">GCM10022277_18050</name>
</gene>
<reference evidence="14" key="1">
    <citation type="journal article" date="2019" name="Int. J. Syst. Evol. Microbiol.">
        <title>The Global Catalogue of Microorganisms (GCM) 10K type strain sequencing project: providing services to taxonomists for standard genome sequencing and annotation.</title>
        <authorList>
            <consortium name="The Broad Institute Genomics Platform"/>
            <consortium name="The Broad Institute Genome Sequencing Center for Infectious Disease"/>
            <person name="Wu L."/>
            <person name="Ma J."/>
        </authorList>
    </citation>
    <scope>NUCLEOTIDE SEQUENCE [LARGE SCALE GENOMIC DNA]</scope>
    <source>
        <strain evidence="14">JCM 17551</strain>
    </source>
</reference>
<feature type="domain" description="AprE-like long alpha-helical hairpin" evidence="11">
    <location>
        <begin position="108"/>
        <end position="291"/>
    </location>
</feature>
<evidence type="ECO:0000313" key="13">
    <source>
        <dbReference type="EMBL" id="GAA3922446.1"/>
    </source>
</evidence>
<evidence type="ECO:0000256" key="8">
    <source>
        <dbReference type="ARBA" id="ARBA00023136"/>
    </source>
</evidence>
<evidence type="ECO:0000256" key="1">
    <source>
        <dbReference type="ARBA" id="ARBA00004377"/>
    </source>
</evidence>
<keyword evidence="3 9" id="KW-0813">Transport</keyword>
<evidence type="ECO:0000259" key="12">
    <source>
        <dbReference type="Pfam" id="PF26002"/>
    </source>
</evidence>
<organism evidence="13 14">
    <name type="scientific">Litoribacillus peritrichatus</name>
    <dbReference type="NCBI Taxonomy" id="718191"/>
    <lineage>
        <taxon>Bacteria</taxon>
        <taxon>Pseudomonadati</taxon>
        <taxon>Pseudomonadota</taxon>
        <taxon>Gammaproteobacteria</taxon>
        <taxon>Oceanospirillales</taxon>
        <taxon>Oceanospirillaceae</taxon>
        <taxon>Litoribacillus</taxon>
    </lineage>
</organism>
<feature type="coiled-coil region" evidence="10">
    <location>
        <begin position="177"/>
        <end position="263"/>
    </location>
</feature>
<comment type="subcellular location">
    <subcellularLocation>
        <location evidence="1 9">Cell inner membrane</location>
        <topology evidence="1 9">Single-pass membrane protein</topology>
    </subcellularLocation>
</comment>
<dbReference type="Gene3D" id="2.40.30.170">
    <property type="match status" value="1"/>
</dbReference>
<comment type="similarity">
    <text evidence="2 9">Belongs to the membrane fusion protein (MFP) (TC 8.A.1) family.</text>
</comment>
<sequence length="446" mass="50185">MVRSSLKRARDIDLAYMAPNRAAMEEQTPFKSRLLIWSVFAFFCLFITWAYVSEIDEIARGEGKVIPSQQLQVIQNLEGGIISELLVTEGQLVNKDDVLVKIDDTQFQSSFKETRLRFLELQARASRLKAESQGHSSITIPEELKEEAMPFILQEQGLFLKRKNQLKAQQSTIRKQIAQTDAELKQIQTEQKQTKRSLKLAEKEFNILSPMIESGAVSEVEIIRAEKEVVKLETQISSLNLSLPVLAAQVEELESKLSEINLKHQSEAYVELSEVSAEITRLVESEDALQDKVSRTAVRSPVKGTVKQVMINTVGGVVQPGMDILSIVPIEDSLLIESRVSPADIARIYPGQRAIVKFTAYDFAIYGGLEGSVVHISADSLTNDKDETYYLVRVKTDQNYLEKNHTQLPIIPGMTTNVDILTGKKTIMNYLLKPIFKAKERALTEK</sequence>
<evidence type="ECO:0000256" key="2">
    <source>
        <dbReference type="ARBA" id="ARBA00009477"/>
    </source>
</evidence>
<dbReference type="InterPro" id="IPR050739">
    <property type="entry name" value="MFP"/>
</dbReference>
<evidence type="ECO:0000256" key="10">
    <source>
        <dbReference type="SAM" id="Coils"/>
    </source>
</evidence>
<dbReference type="NCBIfam" id="TIGR01843">
    <property type="entry name" value="type_I_hlyD"/>
    <property type="match status" value="1"/>
</dbReference>
<dbReference type="EMBL" id="BAABBN010000004">
    <property type="protein sequence ID" value="GAA3922446.1"/>
    <property type="molecule type" value="Genomic_DNA"/>
</dbReference>
<name>A0ABP7MG72_9GAMM</name>
<keyword evidence="5 9" id="KW-0997">Cell inner membrane</keyword>
<dbReference type="PROSITE" id="PS00543">
    <property type="entry name" value="HLYD_FAMILY"/>
    <property type="match status" value="1"/>
</dbReference>
<comment type="caution">
    <text evidence="13">The sequence shown here is derived from an EMBL/GenBank/DDBJ whole genome shotgun (WGS) entry which is preliminary data.</text>
</comment>
<accession>A0ABP7MG72</accession>
<evidence type="ECO:0000313" key="14">
    <source>
        <dbReference type="Proteomes" id="UP001501565"/>
    </source>
</evidence>
<feature type="transmembrane region" description="Helical" evidence="9">
    <location>
        <begin position="34"/>
        <end position="52"/>
    </location>
</feature>
<evidence type="ECO:0000259" key="11">
    <source>
        <dbReference type="Pfam" id="PF25994"/>
    </source>
</evidence>
<dbReference type="Proteomes" id="UP001501565">
    <property type="component" value="Unassembled WGS sequence"/>
</dbReference>
<dbReference type="InterPro" id="IPR058781">
    <property type="entry name" value="HH_AprE-like"/>
</dbReference>
<keyword evidence="6 9" id="KW-0812">Transmembrane</keyword>
<dbReference type="RefSeq" id="WP_344797683.1">
    <property type="nucleotide sequence ID" value="NZ_BAABBN010000004.1"/>
</dbReference>
<protein>
    <recommendedName>
        <fullName evidence="9">Membrane fusion protein (MFP) family protein</fullName>
    </recommendedName>
</protein>
<dbReference type="InterPro" id="IPR058982">
    <property type="entry name" value="Beta-barrel_AprE"/>
</dbReference>
<keyword evidence="14" id="KW-1185">Reference proteome</keyword>
<dbReference type="Gene3D" id="1.10.287.470">
    <property type="entry name" value="Helix hairpin bin"/>
    <property type="match status" value="1"/>
</dbReference>
<dbReference type="PANTHER" id="PTHR30386">
    <property type="entry name" value="MEMBRANE FUSION SUBUNIT OF EMRAB-TOLC MULTIDRUG EFFLUX PUMP"/>
    <property type="match status" value="1"/>
</dbReference>
<dbReference type="Pfam" id="PF25994">
    <property type="entry name" value="HH_AprE"/>
    <property type="match status" value="1"/>
</dbReference>
<keyword evidence="7 9" id="KW-1133">Transmembrane helix</keyword>
<dbReference type="PANTHER" id="PTHR30386:SF26">
    <property type="entry name" value="TRANSPORT PROTEIN COMB"/>
    <property type="match status" value="1"/>
</dbReference>
<dbReference type="Gene3D" id="2.40.50.100">
    <property type="match status" value="1"/>
</dbReference>
<keyword evidence="8 9" id="KW-0472">Membrane</keyword>
<evidence type="ECO:0000256" key="4">
    <source>
        <dbReference type="ARBA" id="ARBA00022475"/>
    </source>
</evidence>
<evidence type="ECO:0000256" key="9">
    <source>
        <dbReference type="RuleBase" id="RU365093"/>
    </source>
</evidence>
<dbReference type="InterPro" id="IPR010129">
    <property type="entry name" value="T1SS_HlyD"/>
</dbReference>